<proteinExistence type="predicted"/>
<gene>
    <name evidence="2" type="ORF">ENSA7_47550</name>
</gene>
<organism evidence="2 3">
    <name type="scientific">Enhygromyxa salina</name>
    <dbReference type="NCBI Taxonomy" id="215803"/>
    <lineage>
        <taxon>Bacteria</taxon>
        <taxon>Pseudomonadati</taxon>
        <taxon>Myxococcota</taxon>
        <taxon>Polyangia</taxon>
        <taxon>Nannocystales</taxon>
        <taxon>Nannocystaceae</taxon>
        <taxon>Enhygromyxa</taxon>
    </lineage>
</organism>
<evidence type="ECO:0000313" key="2">
    <source>
        <dbReference type="EMBL" id="PRQ05126.1"/>
    </source>
</evidence>
<evidence type="ECO:0000313" key="3">
    <source>
        <dbReference type="Proteomes" id="UP000238823"/>
    </source>
</evidence>
<comment type="caution">
    <text evidence="2">The sequence shown here is derived from an EMBL/GenBank/DDBJ whole genome shotgun (WGS) entry which is preliminary data.</text>
</comment>
<dbReference type="Gene3D" id="1.10.260.40">
    <property type="entry name" value="lambda repressor-like DNA-binding domains"/>
    <property type="match status" value="1"/>
</dbReference>
<dbReference type="AlphaFoldDB" id="A0A2S9YJB7"/>
<reference evidence="2 3" key="1">
    <citation type="submission" date="2018-03" db="EMBL/GenBank/DDBJ databases">
        <title>Draft Genome Sequences of the Obligatory Marine Myxobacteria Enhygromyxa salina SWB007.</title>
        <authorList>
            <person name="Poehlein A."/>
            <person name="Moghaddam J.A."/>
            <person name="Harms H."/>
            <person name="Alanjari M."/>
            <person name="Koenig G.M."/>
            <person name="Daniel R."/>
            <person name="Schaeberle T.F."/>
        </authorList>
    </citation>
    <scope>NUCLEOTIDE SEQUENCE [LARGE SCALE GENOMIC DNA]</scope>
    <source>
        <strain evidence="2 3">SWB007</strain>
    </source>
</reference>
<dbReference type="SUPFAM" id="SSF47413">
    <property type="entry name" value="lambda repressor-like DNA-binding domains"/>
    <property type="match status" value="1"/>
</dbReference>
<feature type="region of interest" description="Disordered" evidence="1">
    <location>
        <begin position="1"/>
        <end position="31"/>
    </location>
</feature>
<accession>A0A2S9YJB7</accession>
<evidence type="ECO:0008006" key="4">
    <source>
        <dbReference type="Google" id="ProtNLM"/>
    </source>
</evidence>
<dbReference type="Proteomes" id="UP000238823">
    <property type="component" value="Unassembled WGS sequence"/>
</dbReference>
<protein>
    <recommendedName>
        <fullName evidence="4">Helix-turn-helix protein</fullName>
    </recommendedName>
</protein>
<feature type="compositionally biased region" description="Polar residues" evidence="1">
    <location>
        <begin position="1"/>
        <end position="15"/>
    </location>
</feature>
<dbReference type="InterPro" id="IPR010982">
    <property type="entry name" value="Lambda_DNA-bd_dom_sf"/>
</dbReference>
<name>A0A2S9YJB7_9BACT</name>
<dbReference type="EMBL" id="PVNL01000097">
    <property type="protein sequence ID" value="PRQ05126.1"/>
    <property type="molecule type" value="Genomic_DNA"/>
</dbReference>
<dbReference type="GO" id="GO:0003677">
    <property type="term" value="F:DNA binding"/>
    <property type="evidence" value="ECO:0007669"/>
    <property type="project" value="InterPro"/>
</dbReference>
<sequence>MRPGTSQPSGVSNTAGLLARGRSRTKRPELSIRHADEYNRGRVPRPFHELIEVNLRREAYVRGMSLDDIARAAGITIERLLAIFCGDWSPDLQLVGRIAESVGLTAAQLLTEPELN</sequence>
<evidence type="ECO:0000256" key="1">
    <source>
        <dbReference type="SAM" id="MobiDB-lite"/>
    </source>
</evidence>